<dbReference type="SFLD" id="SFLDG01129">
    <property type="entry name" value="C1.5:_HAD__Beta-PGM__Phosphata"/>
    <property type="match status" value="1"/>
</dbReference>
<dbReference type="GO" id="GO:0016787">
    <property type="term" value="F:hydrolase activity"/>
    <property type="evidence" value="ECO:0007669"/>
    <property type="project" value="UniProtKB-KW"/>
</dbReference>
<evidence type="ECO:0000256" key="1">
    <source>
        <dbReference type="ARBA" id="ARBA00022801"/>
    </source>
</evidence>
<dbReference type="SUPFAM" id="SSF56784">
    <property type="entry name" value="HAD-like"/>
    <property type="match status" value="1"/>
</dbReference>
<keyword evidence="1" id="KW-0378">Hydrolase</keyword>
<organism evidence="2">
    <name type="scientific">uncultured Thermomicrobiales bacterium</name>
    <dbReference type="NCBI Taxonomy" id="1645740"/>
    <lineage>
        <taxon>Bacteria</taxon>
        <taxon>Pseudomonadati</taxon>
        <taxon>Thermomicrobiota</taxon>
        <taxon>Thermomicrobia</taxon>
        <taxon>Thermomicrobiales</taxon>
        <taxon>environmental samples</taxon>
    </lineage>
</organism>
<dbReference type="AlphaFoldDB" id="A0A6J4TZD1"/>
<gene>
    <name evidence="2" type="ORF">AVDCRST_MAG73-1280</name>
</gene>
<dbReference type="NCBIfam" id="TIGR01509">
    <property type="entry name" value="HAD-SF-IA-v3"/>
    <property type="match status" value="1"/>
</dbReference>
<dbReference type="PANTHER" id="PTHR43316:SF3">
    <property type="entry name" value="HALOACID DEHALOGENASE, TYPE II (AFU_ORTHOLOGUE AFUA_2G07750)-RELATED"/>
    <property type="match status" value="1"/>
</dbReference>
<protein>
    <submittedName>
        <fullName evidence="2">Uncharacterized protein</fullName>
    </submittedName>
</protein>
<accession>A0A6J4TZD1</accession>
<dbReference type="SFLD" id="SFLDS00003">
    <property type="entry name" value="Haloacid_Dehalogenase"/>
    <property type="match status" value="1"/>
</dbReference>
<dbReference type="EMBL" id="CADCWE010000081">
    <property type="protein sequence ID" value="CAA9534833.1"/>
    <property type="molecule type" value="Genomic_DNA"/>
</dbReference>
<dbReference type="InterPro" id="IPR036412">
    <property type="entry name" value="HAD-like_sf"/>
</dbReference>
<proteinExistence type="predicted"/>
<dbReference type="Gene3D" id="3.40.50.1000">
    <property type="entry name" value="HAD superfamily/HAD-like"/>
    <property type="match status" value="1"/>
</dbReference>
<dbReference type="InterPro" id="IPR051540">
    <property type="entry name" value="S-2-haloacid_dehalogenase"/>
</dbReference>
<dbReference type="NCBIfam" id="TIGR01549">
    <property type="entry name" value="HAD-SF-IA-v1"/>
    <property type="match status" value="1"/>
</dbReference>
<evidence type="ECO:0000313" key="2">
    <source>
        <dbReference type="EMBL" id="CAA9534833.1"/>
    </source>
</evidence>
<dbReference type="InterPro" id="IPR006439">
    <property type="entry name" value="HAD-SF_hydro_IA"/>
</dbReference>
<dbReference type="InterPro" id="IPR023214">
    <property type="entry name" value="HAD_sf"/>
</dbReference>
<dbReference type="PANTHER" id="PTHR43316">
    <property type="entry name" value="HYDROLASE, HALOACID DELAHOGENASE-RELATED"/>
    <property type="match status" value="1"/>
</dbReference>
<reference evidence="2" key="1">
    <citation type="submission" date="2020-02" db="EMBL/GenBank/DDBJ databases">
        <authorList>
            <person name="Meier V. D."/>
        </authorList>
    </citation>
    <scope>NUCLEOTIDE SEQUENCE</scope>
    <source>
        <strain evidence="2">AVDCRST_MAG73</strain>
    </source>
</reference>
<dbReference type="Pfam" id="PF00702">
    <property type="entry name" value="Hydrolase"/>
    <property type="match status" value="1"/>
</dbReference>
<sequence>MRETAITFDFHNTLASCDAWFQLEIAELPTAYLAWRAERTGDPAPPGILDAARAAYRALRREITEHGRELSAERCVATVLQRLDRPVDDADIAAGVEALMRATLPDARLLPGAAATVRALAAAGVPLGIVSSAVYHPFLEWFLAGSGLRDAFRVVTTSASAGYYKSRPEIYAAALAALDVPADRAVHVGDSYRWDVQGAQRAGMRTVWIGADGASGGPTAADGPSPDLVLANLEQAAPPLLALLGRTVAP</sequence>
<name>A0A6J4TZD1_9BACT</name>